<organism evidence="1 2">
    <name type="scientific">Chlamydia suis</name>
    <dbReference type="NCBI Taxonomy" id="83559"/>
    <lineage>
        <taxon>Bacteria</taxon>
        <taxon>Pseudomonadati</taxon>
        <taxon>Chlamydiota</taxon>
        <taxon>Chlamydiia</taxon>
        <taxon>Chlamydiales</taxon>
        <taxon>Chlamydiaceae</taxon>
        <taxon>Chlamydia/Chlamydophila group</taxon>
        <taxon>Chlamydia</taxon>
    </lineage>
</organism>
<keyword evidence="2" id="KW-1185">Reference proteome</keyword>
<dbReference type="Proteomes" id="UP000512184">
    <property type="component" value="Chromosome"/>
</dbReference>
<reference evidence="1" key="1">
    <citation type="submission" date="2019-01" db="EMBL/GenBank/DDBJ databases">
        <title>Whole genome sequencing and annotation enables comparative genome analysis that reveals unique features of the Chlamydia suis R19 Genome.</title>
        <authorList>
            <person name="Dimond Z.E."/>
        </authorList>
    </citation>
    <scope>NUCLEOTIDE SEQUENCE [LARGE SCALE GENOMIC DNA]</scope>
    <source>
        <strain evidence="1">R19</strain>
    </source>
</reference>
<evidence type="ECO:0000313" key="1">
    <source>
        <dbReference type="EMBL" id="QHP83286.1"/>
    </source>
</evidence>
<sequence>MTILLMFKLIKSAFFLVCCVLGYFWMKKESIVEQWLSQQLRTQVTIGNISPRLSRTKIRHLCIHNPIPSDKYPYAVEVEYVTLKYSLITMLLSKKIDISDVLFQGTSLTVFPCEGSAKTNWSFFWENFINSSNDPTHFLRGESSIETTPVFIKRCICTNTRVCGIKNNYKEIPNTPVPSLEFRGSLSLSPLPTLGETARYLLYLIVEESFYHANVSGDIARPLAKQARAYFNSSLSEDSYVRKRGTFSPNQTNELENFMKELLFR</sequence>
<accession>A0ABX6IQU2</accession>
<gene>
    <name evidence="1" type="primary">hypothetical protein</name>
    <name evidence="1" type="ORF">Chls_411</name>
</gene>
<proteinExistence type="predicted"/>
<name>A0ABX6IQU2_9CHLA</name>
<dbReference type="EMBL" id="CP035278">
    <property type="protein sequence ID" value="QHP83286.1"/>
    <property type="molecule type" value="Genomic_DNA"/>
</dbReference>
<evidence type="ECO:0000313" key="2">
    <source>
        <dbReference type="Proteomes" id="UP000512184"/>
    </source>
</evidence>
<protein>
    <submittedName>
        <fullName evidence="1">Uncharacterized protein</fullName>
    </submittedName>
</protein>